<keyword evidence="1" id="KW-0812">Transmembrane</keyword>
<dbReference type="Pfam" id="PF13435">
    <property type="entry name" value="Cytochrome_C554"/>
    <property type="match status" value="1"/>
</dbReference>
<accession>E6VQU3</accession>
<dbReference type="SUPFAM" id="SSF48695">
    <property type="entry name" value="Multiheme cytochromes"/>
    <property type="match status" value="1"/>
</dbReference>
<dbReference type="EMBL" id="CP002431">
    <property type="protein sequence ID" value="ADU61820.1"/>
    <property type="molecule type" value="Genomic_DNA"/>
</dbReference>
<reference evidence="3 4" key="2">
    <citation type="journal article" date="2014" name="Genome Announc.">
        <title>Complete Genome Sequence of the Subsurface, Mesophilic Sulfate-Reducing Bacterium Desulfovibrio aespoeensis Aspo-2.</title>
        <authorList>
            <person name="Pedersen K."/>
            <person name="Bengtsson A."/>
            <person name="Edlund J."/>
            <person name="Rabe L."/>
            <person name="Hazen T."/>
            <person name="Chakraborty R."/>
            <person name="Goodwin L."/>
            <person name="Shapiro N."/>
        </authorList>
    </citation>
    <scope>NUCLEOTIDE SEQUENCE [LARGE SCALE GENOMIC DNA]</scope>
    <source>
        <strain evidence="4">ATCC 700646 / DSM 10631 / Aspo-2</strain>
    </source>
</reference>
<keyword evidence="4" id="KW-1185">Reference proteome</keyword>
<feature type="domain" description="Cytochrome c-552/4" evidence="2">
    <location>
        <begin position="62"/>
        <end position="135"/>
    </location>
</feature>
<evidence type="ECO:0000313" key="3">
    <source>
        <dbReference type="EMBL" id="ADU61820.1"/>
    </source>
</evidence>
<dbReference type="InterPro" id="IPR036280">
    <property type="entry name" value="Multihaem_cyt_sf"/>
</dbReference>
<evidence type="ECO:0000313" key="4">
    <source>
        <dbReference type="Proteomes" id="UP000002191"/>
    </source>
</evidence>
<dbReference type="eggNOG" id="COG0737">
    <property type="taxonomic scope" value="Bacteria"/>
</dbReference>
<organism evidence="3 4">
    <name type="scientific">Pseudodesulfovibrio aespoeensis (strain ATCC 700646 / DSM 10631 / Aspo-2)</name>
    <name type="common">Desulfovibrio aespoeensis</name>
    <dbReference type="NCBI Taxonomy" id="643562"/>
    <lineage>
        <taxon>Bacteria</taxon>
        <taxon>Pseudomonadati</taxon>
        <taxon>Thermodesulfobacteriota</taxon>
        <taxon>Desulfovibrionia</taxon>
        <taxon>Desulfovibrionales</taxon>
        <taxon>Desulfovibrionaceae</taxon>
    </lineage>
</organism>
<dbReference type="Proteomes" id="UP000002191">
    <property type="component" value="Chromosome"/>
</dbReference>
<dbReference type="HOGENOM" id="CLU_139657_0_0_7"/>
<dbReference type="KEGG" id="das:Daes_0803"/>
<keyword evidence="1" id="KW-1133">Transmembrane helix</keyword>
<reference evidence="4" key="1">
    <citation type="submission" date="2010-12" db="EMBL/GenBank/DDBJ databases">
        <title>Complete sequence of Desulfovibrio aespoeensis Aspo-2.</title>
        <authorList>
            <consortium name="US DOE Joint Genome Institute"/>
            <person name="Lucas S."/>
            <person name="Copeland A."/>
            <person name="Lapidus A."/>
            <person name="Cheng J.-F."/>
            <person name="Goodwin L."/>
            <person name="Pitluck S."/>
            <person name="Chertkov O."/>
            <person name="Misra M."/>
            <person name="Detter J.C."/>
            <person name="Han C."/>
            <person name="Tapia R."/>
            <person name="Land M."/>
            <person name="Hauser L."/>
            <person name="Kyrpides N."/>
            <person name="Ivanova N."/>
            <person name="Ovchinnikova G."/>
            <person name="Pedersen K."/>
            <person name="Jagevall S."/>
            <person name="Hazen T."/>
            <person name="Woyke T."/>
        </authorList>
    </citation>
    <scope>NUCLEOTIDE SEQUENCE [LARGE SCALE GENOMIC DNA]</scope>
    <source>
        <strain evidence="4">ATCC 700646 / DSM 10631 / Aspo-2</strain>
    </source>
</reference>
<gene>
    <name evidence="3" type="ordered locus">Daes_0803</name>
</gene>
<evidence type="ECO:0000259" key="2">
    <source>
        <dbReference type="Pfam" id="PF13435"/>
    </source>
</evidence>
<evidence type="ECO:0000256" key="1">
    <source>
        <dbReference type="SAM" id="Phobius"/>
    </source>
</evidence>
<sequence>MARCGFLLRNRRVSDFYGGWLMLFSSAWSRGCLLFFVATAIVVIGTATVGRSNSGRYVGSEACADCHEDEFDNFKKFSKKAHSGDSVKVMAGDLAKDELEECFTCHMTGFGKPGGFVSFEATPKMADAGCEVCHGPGYDHVESGGDTDLIVGKLSVADCEHCHNPERVAAFDFKPLLYGGAH</sequence>
<name>E6VQU3_PSEA9</name>
<keyword evidence="1" id="KW-0472">Membrane</keyword>
<proteinExistence type="predicted"/>
<dbReference type="InterPro" id="IPR023155">
    <property type="entry name" value="Cyt_c-552/4"/>
</dbReference>
<dbReference type="Gene3D" id="1.10.1130.10">
    <property type="entry name" value="Flavocytochrome C3, Chain A"/>
    <property type="match status" value="1"/>
</dbReference>
<dbReference type="STRING" id="643562.Daes_0803"/>
<feature type="transmembrane region" description="Helical" evidence="1">
    <location>
        <begin position="20"/>
        <end position="47"/>
    </location>
</feature>
<dbReference type="AlphaFoldDB" id="E6VQU3"/>
<protein>
    <recommendedName>
        <fullName evidence="2">Cytochrome c-552/4 domain-containing protein</fullName>
    </recommendedName>
</protein>